<feature type="domain" description="Tr-type G" evidence="3">
    <location>
        <begin position="1"/>
        <end position="211"/>
    </location>
</feature>
<dbReference type="EMBL" id="LAZR01001737">
    <property type="protein sequence ID" value="KKN39905.1"/>
    <property type="molecule type" value="Genomic_DNA"/>
</dbReference>
<dbReference type="Pfam" id="PF22594">
    <property type="entry name" value="GTP-eEF1A_C"/>
    <property type="match status" value="1"/>
</dbReference>
<dbReference type="InterPro" id="IPR000795">
    <property type="entry name" value="T_Tr_GTP-bd_dom"/>
</dbReference>
<proteinExistence type="predicted"/>
<dbReference type="Pfam" id="PF00009">
    <property type="entry name" value="GTP_EFTU"/>
    <property type="match status" value="1"/>
</dbReference>
<name>A0A0F9Q7C7_9ZZZZ</name>
<organism evidence="4">
    <name type="scientific">marine sediment metagenome</name>
    <dbReference type="NCBI Taxonomy" id="412755"/>
    <lineage>
        <taxon>unclassified sequences</taxon>
        <taxon>metagenomes</taxon>
        <taxon>ecological metagenomes</taxon>
    </lineage>
</organism>
<dbReference type="PANTHER" id="PTHR23115">
    <property type="entry name" value="TRANSLATION FACTOR"/>
    <property type="match status" value="1"/>
</dbReference>
<reference evidence="4" key="1">
    <citation type="journal article" date="2015" name="Nature">
        <title>Complex archaea that bridge the gap between prokaryotes and eukaryotes.</title>
        <authorList>
            <person name="Spang A."/>
            <person name="Saw J.H."/>
            <person name="Jorgensen S.L."/>
            <person name="Zaremba-Niedzwiedzka K."/>
            <person name="Martijn J."/>
            <person name="Lind A.E."/>
            <person name="van Eijk R."/>
            <person name="Schleper C."/>
            <person name="Guy L."/>
            <person name="Ettema T.J."/>
        </authorList>
    </citation>
    <scope>NUCLEOTIDE SEQUENCE</scope>
</reference>
<dbReference type="InterPro" id="IPR054696">
    <property type="entry name" value="GTP-eEF1A_C"/>
</dbReference>
<gene>
    <name evidence="4" type="ORF">LCGC14_0738750</name>
</gene>
<dbReference type="PRINTS" id="PR00315">
    <property type="entry name" value="ELONGATNFCT"/>
</dbReference>
<protein>
    <recommendedName>
        <fullName evidence="3">Tr-type G domain-containing protein</fullName>
    </recommendedName>
</protein>
<keyword evidence="2" id="KW-0342">GTP-binding</keyword>
<evidence type="ECO:0000256" key="1">
    <source>
        <dbReference type="ARBA" id="ARBA00022741"/>
    </source>
</evidence>
<dbReference type="NCBIfam" id="TIGR00231">
    <property type="entry name" value="small_GTP"/>
    <property type="match status" value="1"/>
</dbReference>
<dbReference type="SUPFAM" id="SSF50465">
    <property type="entry name" value="EF-Tu/eEF-1alpha/eIF2-gamma C-terminal domain"/>
    <property type="match status" value="1"/>
</dbReference>
<dbReference type="PROSITE" id="PS51722">
    <property type="entry name" value="G_TR_2"/>
    <property type="match status" value="1"/>
</dbReference>
<evidence type="ECO:0000313" key="4">
    <source>
        <dbReference type="EMBL" id="KKN39905.1"/>
    </source>
</evidence>
<evidence type="ECO:0000256" key="2">
    <source>
        <dbReference type="ARBA" id="ARBA00023134"/>
    </source>
</evidence>
<sequence length="388" mass="43547">MNVVIAGHIDHGKSTLIGRLLYDSGALPESRLSEMQVMAEEYKKKFEFASFMDAFADEVREERTIDTTEVFFKGRHLHTLIDVPGHLEFIEAMLTGASHAEVAILVIDASIGVEEQTRRHLNLLKLLGINNIIVVGNKMDLENYKPLNFMKIGQDSSIVDESAIKHFIPISGSEGENVYTKSAHMGWYTGPPLVELLDKLEDQKKEKTEPLRLMVQGYYKEWMLVSPANHNVKVGDTLCFCPSNIEITVKEIDEGGALRILQTSLLGGWSPLRGEVAGVGKFPFASYKIWGKIFVRGGKIKEGDQFELRCGTARTNGTVTFIVKRIDSETGKEEYNKPLRKHDLGKIEFKKLDSKIVVKRFEDAPELGRFTLIKNNKIAAVGVILDHE</sequence>
<dbReference type="InterPro" id="IPR050100">
    <property type="entry name" value="TRAFAC_GTPase_members"/>
</dbReference>
<keyword evidence="1" id="KW-0547">Nucleotide-binding</keyword>
<dbReference type="InterPro" id="IPR005225">
    <property type="entry name" value="Small_GTP-bd"/>
</dbReference>
<dbReference type="GO" id="GO:0005525">
    <property type="term" value="F:GTP binding"/>
    <property type="evidence" value="ECO:0007669"/>
    <property type="project" value="UniProtKB-KW"/>
</dbReference>
<comment type="caution">
    <text evidence="4">The sequence shown here is derived from an EMBL/GenBank/DDBJ whole genome shotgun (WGS) entry which is preliminary data.</text>
</comment>
<dbReference type="InterPro" id="IPR009001">
    <property type="entry name" value="Transl_elong_EF1A/Init_IF2_C"/>
</dbReference>
<dbReference type="SUPFAM" id="SSF52540">
    <property type="entry name" value="P-loop containing nucleoside triphosphate hydrolases"/>
    <property type="match status" value="1"/>
</dbReference>
<dbReference type="Gene3D" id="2.40.30.10">
    <property type="entry name" value="Translation factors"/>
    <property type="match status" value="1"/>
</dbReference>
<dbReference type="InterPro" id="IPR027417">
    <property type="entry name" value="P-loop_NTPase"/>
</dbReference>
<dbReference type="AlphaFoldDB" id="A0A0F9Q7C7"/>
<dbReference type="GO" id="GO:0003924">
    <property type="term" value="F:GTPase activity"/>
    <property type="evidence" value="ECO:0007669"/>
    <property type="project" value="InterPro"/>
</dbReference>
<dbReference type="Gene3D" id="3.40.50.300">
    <property type="entry name" value="P-loop containing nucleotide triphosphate hydrolases"/>
    <property type="match status" value="1"/>
</dbReference>
<accession>A0A0F9Q7C7</accession>
<evidence type="ECO:0000259" key="3">
    <source>
        <dbReference type="PROSITE" id="PS51722"/>
    </source>
</evidence>